<dbReference type="GO" id="GO:0003824">
    <property type="term" value="F:catalytic activity"/>
    <property type="evidence" value="ECO:0007669"/>
    <property type="project" value="InterPro"/>
</dbReference>
<dbReference type="Gene3D" id="3.60.10.10">
    <property type="entry name" value="Endonuclease/exonuclease/phosphatase"/>
    <property type="match status" value="1"/>
</dbReference>
<keyword evidence="2" id="KW-0732">Signal</keyword>
<dbReference type="Pfam" id="PF03372">
    <property type="entry name" value="Exo_endo_phos"/>
    <property type="match status" value="1"/>
</dbReference>
<evidence type="ECO:0000259" key="3">
    <source>
        <dbReference type="PROSITE" id="PS51841"/>
    </source>
</evidence>
<sequence length="939" mass="99891">MRKLLLASAIMSSSVSASLMAAPVINEVDSDNPGTDTAEFVELYDGGAGNTSLDGYALVFFNGSNDTSYMTIDLSGQVTDSNGYFVVCGDAANVVNCDLDVSPDSNLVQNGADAVALYQAAASQFPNGSAITTNNLIDALVYDTNDGDDSGLLPLLNTGQPQVNEGGAGDKDSHSNQRCGERVARNTDGYQQLVPTPGTVNACGGVDPDPEPTLGECGDPTVEGYALISAVQGNITDISNDASPLSGQKVIVEAIVTADLQGGTLANGDASYQYSGFWLQEEASDSDGNDNTSEGVFVYDYRNVVNVGDKVRLMASVAEFNNATQLKSVDELVVCSSGNDLPTAASVTLPVASLEALEAVEGMRVQTNQELIVSDLFGTGYGFGNYGQFVVSSKLHYQPTEIALPGSAEALAAAEARPLDVLLVDDGVSASYPSFIPFPDDSGFSADNPMRIGYRVRDLEGVMHGWRNNYTVIPSNLTIDPTAPRTLEPVISEEADLVVVGMNVLNFFNGDGQGGGFPTSRGAPSYDAFTMQTDKIVAALTAMNADVVALMEIENDGYDANSAIQDLVAALNTQQQPGNEYRFVNPNVDAIGSDAISVGLLYRSAKLSPTGETVILNSDNSPVDENGDPLFIDDKNRPSLIQSFDYQGETFTLSVNHLKSKGSACNEANEGQDGQGNCNLTRTKAAQALTQFLATQPTGVETDKVMILGDLNAYSQEDPMQVFYGDGFTNLKYTDKASETKPFSYSFSGFLGSLDHALASDGLVEHVVSVDAWHINSVEDSMVDYLTEANGQSYNSVDNYASADAFRSSDHDPIVVGLRFENSAPMLKEDIPTLSLTGLDQEVELDLGEYFVDANGDELTYQVQGLPAGFSVSDEGVITAELSDASFDHLPATVSVTVSDGRDSVNTEFDIVDNRPQPSPWQRIIDFLTWLLGLIFGRF</sequence>
<feature type="signal peptide" evidence="2">
    <location>
        <begin position="1"/>
        <end position="21"/>
    </location>
</feature>
<dbReference type="InterPro" id="IPR013783">
    <property type="entry name" value="Ig-like_fold"/>
</dbReference>
<dbReference type="EMBL" id="BSNM01000027">
    <property type="protein sequence ID" value="GLQ33612.1"/>
    <property type="molecule type" value="Genomic_DNA"/>
</dbReference>
<dbReference type="InterPro" id="IPR036691">
    <property type="entry name" value="Endo/exonu/phosph_ase_sf"/>
</dbReference>
<name>A0AA37W896_9GAMM</name>
<dbReference type="InterPro" id="IPR001322">
    <property type="entry name" value="Lamin_tail_dom"/>
</dbReference>
<dbReference type="SUPFAM" id="SSF56219">
    <property type="entry name" value="DNase I-like"/>
    <property type="match status" value="1"/>
</dbReference>
<dbReference type="InterPro" id="IPR047971">
    <property type="entry name" value="ExeM-like"/>
</dbReference>
<dbReference type="NCBIfam" id="NF033681">
    <property type="entry name" value="ExeM_NucH_DNase"/>
    <property type="match status" value="1"/>
</dbReference>
<reference evidence="4" key="2">
    <citation type="submission" date="2023-01" db="EMBL/GenBank/DDBJ databases">
        <title>Draft genome sequence of Litoribrevibacter albus strain NBRC 110071.</title>
        <authorList>
            <person name="Sun Q."/>
            <person name="Mori K."/>
        </authorList>
    </citation>
    <scope>NUCLEOTIDE SEQUENCE</scope>
    <source>
        <strain evidence="4">NBRC 110071</strain>
    </source>
</reference>
<dbReference type="AlphaFoldDB" id="A0AA37W896"/>
<accession>A0AA37W896</accession>
<evidence type="ECO:0000313" key="5">
    <source>
        <dbReference type="Proteomes" id="UP001161389"/>
    </source>
</evidence>
<evidence type="ECO:0000313" key="4">
    <source>
        <dbReference type="EMBL" id="GLQ33612.1"/>
    </source>
</evidence>
<protein>
    <recommendedName>
        <fullName evidence="3">LTD domain-containing protein</fullName>
    </recommendedName>
</protein>
<evidence type="ECO:0000256" key="2">
    <source>
        <dbReference type="SAM" id="SignalP"/>
    </source>
</evidence>
<dbReference type="CDD" id="cd10283">
    <property type="entry name" value="MnuA_DNase1-like"/>
    <property type="match status" value="1"/>
</dbReference>
<dbReference type="RefSeq" id="WP_284384107.1">
    <property type="nucleotide sequence ID" value="NZ_BSNM01000027.1"/>
</dbReference>
<reference evidence="4" key="1">
    <citation type="journal article" date="2014" name="Int. J. Syst. Evol. Microbiol.">
        <title>Complete genome sequence of Corynebacterium casei LMG S-19264T (=DSM 44701T), isolated from a smear-ripened cheese.</title>
        <authorList>
            <consortium name="US DOE Joint Genome Institute (JGI-PGF)"/>
            <person name="Walter F."/>
            <person name="Albersmeier A."/>
            <person name="Kalinowski J."/>
            <person name="Ruckert C."/>
        </authorList>
    </citation>
    <scope>NUCLEOTIDE SEQUENCE</scope>
    <source>
        <strain evidence="4">NBRC 110071</strain>
    </source>
</reference>
<feature type="region of interest" description="Disordered" evidence="1">
    <location>
        <begin position="152"/>
        <end position="177"/>
    </location>
</feature>
<dbReference type="InterPro" id="IPR005135">
    <property type="entry name" value="Endo/exonuclease/phosphatase"/>
</dbReference>
<feature type="chain" id="PRO_5041257164" description="LTD domain-containing protein" evidence="2">
    <location>
        <begin position="22"/>
        <end position="939"/>
    </location>
</feature>
<organism evidence="4 5">
    <name type="scientific">Litoribrevibacter albus</name>
    <dbReference type="NCBI Taxonomy" id="1473156"/>
    <lineage>
        <taxon>Bacteria</taxon>
        <taxon>Pseudomonadati</taxon>
        <taxon>Pseudomonadota</taxon>
        <taxon>Gammaproteobacteria</taxon>
        <taxon>Oceanospirillales</taxon>
        <taxon>Oceanospirillaceae</taxon>
        <taxon>Litoribrevibacter</taxon>
    </lineage>
</organism>
<gene>
    <name evidence="4" type="primary">exeS</name>
    <name evidence="4" type="ORF">GCM10007876_40920</name>
</gene>
<dbReference type="PANTHER" id="PTHR42834:SF1">
    <property type="entry name" value="ENDONUCLEASE_EXONUCLEASE_PHOSPHATASE FAMILY PROTEIN (AFU_ORTHOLOGUE AFUA_3G09210)"/>
    <property type="match status" value="1"/>
</dbReference>
<dbReference type="PROSITE" id="PS51841">
    <property type="entry name" value="LTD"/>
    <property type="match status" value="1"/>
</dbReference>
<dbReference type="PANTHER" id="PTHR42834">
    <property type="entry name" value="ENDONUCLEASE/EXONUCLEASE/PHOSPHATASE FAMILY PROTEIN (AFU_ORTHOLOGUE AFUA_3G09210)"/>
    <property type="match status" value="1"/>
</dbReference>
<dbReference type="Gene3D" id="2.60.40.10">
    <property type="entry name" value="Immunoglobulins"/>
    <property type="match status" value="1"/>
</dbReference>
<evidence type="ECO:0000256" key="1">
    <source>
        <dbReference type="SAM" id="MobiDB-lite"/>
    </source>
</evidence>
<dbReference type="Proteomes" id="UP001161389">
    <property type="component" value="Unassembled WGS sequence"/>
</dbReference>
<dbReference type="CDD" id="cd04486">
    <property type="entry name" value="YhcR_OBF_like"/>
    <property type="match status" value="1"/>
</dbReference>
<proteinExistence type="predicted"/>
<keyword evidence="5" id="KW-1185">Reference proteome</keyword>
<feature type="domain" description="LTD" evidence="3">
    <location>
        <begin position="13"/>
        <end position="146"/>
    </location>
</feature>
<feature type="compositionally biased region" description="Basic and acidic residues" evidence="1">
    <location>
        <begin position="168"/>
        <end position="177"/>
    </location>
</feature>
<comment type="caution">
    <text evidence="4">The sequence shown here is derived from an EMBL/GenBank/DDBJ whole genome shotgun (WGS) entry which is preliminary data.</text>
</comment>